<evidence type="ECO:0000256" key="2">
    <source>
        <dbReference type="ARBA" id="ARBA00022578"/>
    </source>
</evidence>
<feature type="domain" description="Integrase catalytic" evidence="6">
    <location>
        <begin position="123"/>
        <end position="294"/>
    </location>
</feature>
<dbReference type="AlphaFoldDB" id="A0A369L8I0"/>
<dbReference type="Pfam" id="PF02796">
    <property type="entry name" value="HTH_7"/>
    <property type="match status" value="1"/>
</dbReference>
<dbReference type="EMBL" id="PPTO01000016">
    <property type="protein sequence ID" value="RDB55973.1"/>
    <property type="molecule type" value="Genomic_DNA"/>
</dbReference>
<proteinExistence type="inferred from homology"/>
<dbReference type="InterPro" id="IPR006120">
    <property type="entry name" value="Resolvase_HTH_dom"/>
</dbReference>
<evidence type="ECO:0000256" key="3">
    <source>
        <dbReference type="ARBA" id="ARBA00023125"/>
    </source>
</evidence>
<dbReference type="SUPFAM" id="SSF53098">
    <property type="entry name" value="Ribonuclease H-like"/>
    <property type="match status" value="1"/>
</dbReference>
<dbReference type="InterPro" id="IPR017894">
    <property type="entry name" value="HTH_IS21_transposase_type"/>
</dbReference>
<sequence>MIGMPAINSIRQLRRDGLSVTDIASATGVSRDTVYKYLKKDDFSPQIPSKQKHASKLDPYRSIIESWLDEDKTNWKKQRHTSRRIYQRLTEECGVNVSESAVNRYVRKLKETRKAYEDTYLDLDWAPGEAQADFGEADFYLLGTRTRMRYFVVTFPYSNVGFAQVLPSENSECVCEGLKKIFEYTGGVPSRIVFDNATGIGRRVCKEVRTTDLFGAFATHYGFAYSFCNPASGNEKGNVENKVGFIRRNLFTPPAQVHNIDIFNKHLLDKCLRLSDKPHWIKGEPESQLFVEDSFALSGLPAKPFDPVRYVSARANKQGKICLCGHHYYSSDPSLAGKTLIVALRAFSVSTHTDDGALVCERRRAYGDAPTDTTDPASQLPLLCVKPGGWKNSKARSAMRDGLRGYLDSLESGELKASLRLLRDECAKSGWEATLGAAELAYSSTGRIDGASLSVSAARIAGGASCINYDDPIDLSVYDVALNIGGR</sequence>
<comment type="similarity">
    <text evidence="1">Belongs to the transposase IS21/IS408/IS1162 family.</text>
</comment>
<gene>
    <name evidence="7" type="ORF">C1881_08670</name>
</gene>
<dbReference type="PROSITE" id="PS50531">
    <property type="entry name" value="HTH_IS21"/>
    <property type="match status" value="1"/>
</dbReference>
<reference evidence="7 8" key="1">
    <citation type="journal article" date="2018" name="Elife">
        <title>Discovery and characterization of a prevalent human gut bacterial enzyme sufficient for the inactivation of a family of plant toxins.</title>
        <authorList>
            <person name="Koppel N."/>
            <person name="Bisanz J.E."/>
            <person name="Pandelia M.E."/>
            <person name="Turnbaugh P.J."/>
            <person name="Balskus E.P."/>
        </authorList>
    </citation>
    <scope>NUCLEOTIDE SEQUENCE [LARGE SCALE GENOMIC DNA]</scope>
    <source>
        <strain evidence="7 8">OB21 GAM31</strain>
    </source>
</reference>
<keyword evidence="3" id="KW-0238">DNA-binding</keyword>
<dbReference type="GO" id="GO:0003677">
    <property type="term" value="F:DNA binding"/>
    <property type="evidence" value="ECO:0007669"/>
    <property type="project" value="UniProtKB-KW"/>
</dbReference>
<dbReference type="InterPro" id="IPR009057">
    <property type="entry name" value="Homeodomain-like_sf"/>
</dbReference>
<comment type="caution">
    <text evidence="7">The sequence shown here is derived from an EMBL/GenBank/DDBJ whole genome shotgun (WGS) entry which is preliminary data.</text>
</comment>
<accession>A0A369L8I0</accession>
<dbReference type="GO" id="GO:0000150">
    <property type="term" value="F:DNA strand exchange activity"/>
    <property type="evidence" value="ECO:0007669"/>
    <property type="project" value="InterPro"/>
</dbReference>
<dbReference type="PROSITE" id="PS50994">
    <property type="entry name" value="INTEGRASE"/>
    <property type="match status" value="1"/>
</dbReference>
<protein>
    <submittedName>
        <fullName evidence="7">IS21 family transposase</fullName>
    </submittedName>
</protein>
<keyword evidence="2" id="KW-0815">Transposition</keyword>
<organism evidence="7 8">
    <name type="scientific">Slackia isoflavoniconvertens</name>
    <dbReference type="NCBI Taxonomy" id="572010"/>
    <lineage>
        <taxon>Bacteria</taxon>
        <taxon>Bacillati</taxon>
        <taxon>Actinomycetota</taxon>
        <taxon>Coriobacteriia</taxon>
        <taxon>Eggerthellales</taxon>
        <taxon>Eggerthellaceae</taxon>
        <taxon>Slackia</taxon>
    </lineage>
</organism>
<evidence type="ECO:0000259" key="6">
    <source>
        <dbReference type="PROSITE" id="PS50994"/>
    </source>
</evidence>
<feature type="domain" description="HTH IS21-type" evidence="5">
    <location>
        <begin position="5"/>
        <end position="68"/>
    </location>
</feature>
<dbReference type="GO" id="GO:0015074">
    <property type="term" value="P:DNA integration"/>
    <property type="evidence" value="ECO:0007669"/>
    <property type="project" value="InterPro"/>
</dbReference>
<dbReference type="GO" id="GO:0032196">
    <property type="term" value="P:transposition"/>
    <property type="evidence" value="ECO:0007669"/>
    <property type="project" value="UniProtKB-KW"/>
</dbReference>
<evidence type="ECO:0000256" key="1">
    <source>
        <dbReference type="ARBA" id="ARBA00009277"/>
    </source>
</evidence>
<dbReference type="SUPFAM" id="SSF46689">
    <property type="entry name" value="Homeodomain-like"/>
    <property type="match status" value="1"/>
</dbReference>
<dbReference type="PANTHER" id="PTHR35004">
    <property type="entry name" value="TRANSPOSASE RV3428C-RELATED"/>
    <property type="match status" value="1"/>
</dbReference>
<dbReference type="Gene3D" id="3.30.420.10">
    <property type="entry name" value="Ribonuclease H-like superfamily/Ribonuclease H"/>
    <property type="match status" value="1"/>
</dbReference>
<dbReference type="RefSeq" id="WP_114616132.1">
    <property type="nucleotide sequence ID" value="NZ_PPTO01000016.1"/>
</dbReference>
<dbReference type="InterPro" id="IPR012337">
    <property type="entry name" value="RNaseH-like_sf"/>
</dbReference>
<evidence type="ECO:0000313" key="7">
    <source>
        <dbReference type="EMBL" id="RDB55973.1"/>
    </source>
</evidence>
<dbReference type="InterPro" id="IPR001584">
    <property type="entry name" value="Integrase_cat-core"/>
</dbReference>
<keyword evidence="4" id="KW-0233">DNA recombination</keyword>
<dbReference type="Gene3D" id="1.10.10.60">
    <property type="entry name" value="Homeodomain-like"/>
    <property type="match status" value="1"/>
</dbReference>
<evidence type="ECO:0000313" key="8">
    <source>
        <dbReference type="Proteomes" id="UP000253975"/>
    </source>
</evidence>
<dbReference type="Proteomes" id="UP000253975">
    <property type="component" value="Unassembled WGS sequence"/>
</dbReference>
<dbReference type="InterPro" id="IPR036397">
    <property type="entry name" value="RNaseH_sf"/>
</dbReference>
<dbReference type="NCBIfam" id="NF033546">
    <property type="entry name" value="transpos_IS21"/>
    <property type="match status" value="1"/>
</dbReference>
<evidence type="ECO:0000259" key="5">
    <source>
        <dbReference type="PROSITE" id="PS50531"/>
    </source>
</evidence>
<name>A0A369L8I0_9ACTN</name>
<evidence type="ECO:0000256" key="4">
    <source>
        <dbReference type="ARBA" id="ARBA00023172"/>
    </source>
</evidence>